<sequence length="44" mass="5056">MPPASVLRVVYVVAGLVCVFGNSVIHIEEENWRQLLTKEWMVEL</sequence>
<evidence type="ECO:0000313" key="2">
    <source>
        <dbReference type="EMBL" id="VDP52152.1"/>
    </source>
</evidence>
<keyword evidence="1" id="KW-1133">Transmembrane helix</keyword>
<accession>A0A183JAD7</accession>
<keyword evidence="1" id="KW-0472">Membrane</keyword>
<evidence type="ECO:0000256" key="1">
    <source>
        <dbReference type="SAM" id="Phobius"/>
    </source>
</evidence>
<proteinExistence type="predicted"/>
<name>A0A183JAD7_9BILA</name>
<gene>
    <name evidence="2" type="ORF">SBAD_LOCUS12835</name>
</gene>
<keyword evidence="3" id="KW-1185">Reference proteome</keyword>
<keyword evidence="1" id="KW-0812">Transmembrane</keyword>
<reference evidence="2 3" key="2">
    <citation type="submission" date="2018-11" db="EMBL/GenBank/DDBJ databases">
        <authorList>
            <consortium name="Pathogen Informatics"/>
        </authorList>
    </citation>
    <scope>NUCLEOTIDE SEQUENCE [LARGE SCALE GENOMIC DNA]</scope>
</reference>
<dbReference type="EMBL" id="UZAM01019017">
    <property type="protein sequence ID" value="VDP52152.1"/>
    <property type="molecule type" value="Genomic_DNA"/>
</dbReference>
<protein>
    <submittedName>
        <fullName evidence="4">Col_cuticle_N domain-containing protein</fullName>
    </submittedName>
</protein>
<evidence type="ECO:0000313" key="3">
    <source>
        <dbReference type="Proteomes" id="UP000270296"/>
    </source>
</evidence>
<evidence type="ECO:0000313" key="4">
    <source>
        <dbReference type="WBParaSite" id="SBAD_0001324801-mRNA-1"/>
    </source>
</evidence>
<dbReference type="WBParaSite" id="SBAD_0001324801-mRNA-1">
    <property type="protein sequence ID" value="SBAD_0001324801-mRNA-1"/>
    <property type="gene ID" value="SBAD_0001324801"/>
</dbReference>
<dbReference type="Proteomes" id="UP000270296">
    <property type="component" value="Unassembled WGS sequence"/>
</dbReference>
<reference evidence="4" key="1">
    <citation type="submission" date="2016-06" db="UniProtKB">
        <authorList>
            <consortium name="WormBaseParasite"/>
        </authorList>
    </citation>
    <scope>IDENTIFICATION</scope>
</reference>
<dbReference type="AlphaFoldDB" id="A0A183JAD7"/>
<feature type="transmembrane region" description="Helical" evidence="1">
    <location>
        <begin position="6"/>
        <end position="25"/>
    </location>
</feature>
<organism evidence="4">
    <name type="scientific">Soboliphyme baturini</name>
    <dbReference type="NCBI Taxonomy" id="241478"/>
    <lineage>
        <taxon>Eukaryota</taxon>
        <taxon>Metazoa</taxon>
        <taxon>Ecdysozoa</taxon>
        <taxon>Nematoda</taxon>
        <taxon>Enoplea</taxon>
        <taxon>Dorylaimia</taxon>
        <taxon>Dioctophymatida</taxon>
        <taxon>Dioctophymatoidea</taxon>
        <taxon>Soboliphymatidae</taxon>
        <taxon>Soboliphyme</taxon>
    </lineage>
</organism>